<dbReference type="Proteomes" id="UP000321367">
    <property type="component" value="Unassembled WGS sequence"/>
</dbReference>
<keyword evidence="1" id="KW-0812">Transmembrane</keyword>
<dbReference type="EMBL" id="VORY01000038">
    <property type="protein sequence ID" value="TXD91684.1"/>
    <property type="molecule type" value="Genomic_DNA"/>
</dbReference>
<feature type="transmembrane region" description="Helical" evidence="1">
    <location>
        <begin position="36"/>
        <end position="54"/>
    </location>
</feature>
<feature type="transmembrane region" description="Helical" evidence="1">
    <location>
        <begin position="12"/>
        <end position="30"/>
    </location>
</feature>
<reference evidence="2 3" key="1">
    <citation type="submission" date="2019-08" db="EMBL/GenBank/DDBJ databases">
        <title>Genome sequence of Gillisia hiemivivida IC154 (type strain).</title>
        <authorList>
            <person name="Bowman J.P."/>
        </authorList>
    </citation>
    <scope>NUCLEOTIDE SEQUENCE [LARGE SCALE GENOMIC DNA]</scope>
    <source>
        <strain evidence="2 3">IC154</strain>
    </source>
</reference>
<accession>A0A5C6ZNP6</accession>
<proteinExistence type="predicted"/>
<protein>
    <submittedName>
        <fullName evidence="2">Uncharacterized protein</fullName>
    </submittedName>
</protein>
<evidence type="ECO:0000313" key="2">
    <source>
        <dbReference type="EMBL" id="TXD91684.1"/>
    </source>
</evidence>
<keyword evidence="1" id="KW-0472">Membrane</keyword>
<dbReference type="OrthoDB" id="1452529at2"/>
<evidence type="ECO:0000256" key="1">
    <source>
        <dbReference type="SAM" id="Phobius"/>
    </source>
</evidence>
<dbReference type="AlphaFoldDB" id="A0A5C6ZNP6"/>
<sequence length="129" mass="15666">MKFRYKNKQIKINLIFGIVWFVYGIIKVVITDKLIWIDYGWFAFSILYLIIYFYQKKEKYLTIENGIIKQNWPFGKQLNLTEIKSIKYFAGDLILKTENNELIINRQLIEENSLKDLEFELKKLNLNWD</sequence>
<comment type="caution">
    <text evidence="2">The sequence shown here is derived from an EMBL/GenBank/DDBJ whole genome shotgun (WGS) entry which is preliminary data.</text>
</comment>
<name>A0A5C6ZNP6_9FLAO</name>
<dbReference type="RefSeq" id="WP_146934978.1">
    <property type="nucleotide sequence ID" value="NZ_CBCSHZ010000042.1"/>
</dbReference>
<keyword evidence="1" id="KW-1133">Transmembrane helix</keyword>
<organism evidence="2 3">
    <name type="scientific">Gillisia hiemivivida</name>
    <dbReference type="NCBI Taxonomy" id="291190"/>
    <lineage>
        <taxon>Bacteria</taxon>
        <taxon>Pseudomonadati</taxon>
        <taxon>Bacteroidota</taxon>
        <taxon>Flavobacteriia</taxon>
        <taxon>Flavobacteriales</taxon>
        <taxon>Flavobacteriaceae</taxon>
        <taxon>Gillisia</taxon>
    </lineage>
</organism>
<gene>
    <name evidence="2" type="ORF">ES724_16225</name>
</gene>
<evidence type="ECO:0000313" key="3">
    <source>
        <dbReference type="Proteomes" id="UP000321367"/>
    </source>
</evidence>
<keyword evidence="3" id="KW-1185">Reference proteome</keyword>